<comment type="catalytic activity">
    <reaction evidence="13">
        <text>[GlcNAc-(1-&gt;4)-Mur2Ac(oyl-L-Ala-gamma-D-Glu-L-Lys-D-Ala-D-Ala)](n)-di-trans,octa-cis-undecaprenyl diphosphate + beta-D-GlcNAc-(1-&gt;4)-Mur2Ac(oyl-L-Ala-gamma-D-Glu-L-Lys-D-Ala-D-Ala)-di-trans,octa-cis-undecaprenyl diphosphate = [GlcNAc-(1-&gt;4)-Mur2Ac(oyl-L-Ala-gamma-D-Glu-L-Lys-D-Ala-D-Ala)](n+1)-di-trans,octa-cis-undecaprenyl diphosphate + di-trans,octa-cis-undecaprenyl diphosphate + H(+)</text>
        <dbReference type="Rhea" id="RHEA:23708"/>
        <dbReference type="Rhea" id="RHEA-COMP:9602"/>
        <dbReference type="Rhea" id="RHEA-COMP:9603"/>
        <dbReference type="ChEBI" id="CHEBI:15378"/>
        <dbReference type="ChEBI" id="CHEBI:58405"/>
        <dbReference type="ChEBI" id="CHEBI:60033"/>
        <dbReference type="ChEBI" id="CHEBI:78435"/>
        <dbReference type="EC" id="2.4.99.28"/>
    </reaction>
</comment>
<sequence>MTDSAQPPRRPTTRTAAGGTAPRSSSAPQRRSTRPTTGAAASKPTSGWVQTGVTATGASSGGKGGGAGGSGGGKRPTKQPEGPRWKRVLKRVGIGALIAGLVAIAVGSITLMVVYSRLEVPEASDVALAQASTVYWADGETEMGRIGEVDRNIIDCAALPDHVPHAIVAAEDRSFYTNPGIDFFGTARALFNTVVLGKKQGGSTITQQYVERYYFGETTTDIPGKIKEALLALKVDSEQTKDEVLCNYMNTIYFGRGAYGIDAAAQAYFAKPASELSVSEAAMLAGIIPAPSAWDPRLSPEKAEQRWNYVLDGMVEGEFITQDERDAQTFPETVEYVAADTFAGPTGYLLRTAINEAMSVLDVDQEEIELGGYRIVTTFQPDHQQAVEDAVAAMPEDHADNLHVAASTVDATTGAITAMYGGADYLTVQRNAVTQDIAQAGSTFKPFAMIAALSTGWSLNTTYTSDNLMTVEGFDNQVRNFGGTNYGRINMITATEKSVNTYYAQLGVDVGNDKVRDVAIAAGLPEDTVGLDANPANVLGTASPTQLAMVHAYTTIADTGLEKDPYSVQTVVDTDGTTVFEHEVHAQRVFDEDVIADATYAMQQVVNSGTARKAAALGRPLGGKTGTSNDNRSAWFIGFSPQIVGAVSLYQVGEDGSVEQITPFGGYSSITGGSVPADIWVEMMGPILEDYEVASFAPRADVGEDRGVISTPTPTPSSTPSPTPTETSEPIVTPSPTETAEPTPTPEPSATPEPSVTAGASGDGNGNGNGNGNGTGTAVDGALGG</sequence>
<comment type="similarity">
    <text evidence="1">In the C-terminal section; belongs to the transpeptidase family.</text>
</comment>
<feature type="compositionally biased region" description="Low complexity" evidence="14">
    <location>
        <begin position="776"/>
        <end position="785"/>
    </location>
</feature>
<dbReference type="InterPro" id="IPR001264">
    <property type="entry name" value="Glyco_trans_51"/>
</dbReference>
<evidence type="ECO:0000256" key="2">
    <source>
        <dbReference type="ARBA" id="ARBA00007739"/>
    </source>
</evidence>
<keyword evidence="15" id="KW-0812">Transmembrane</keyword>
<evidence type="ECO:0000256" key="15">
    <source>
        <dbReference type="SAM" id="Phobius"/>
    </source>
</evidence>
<keyword evidence="15" id="KW-1133">Transmembrane helix</keyword>
<dbReference type="EMBL" id="JAUHPX010000003">
    <property type="protein sequence ID" value="MDN4487747.1"/>
    <property type="molecule type" value="Genomic_DNA"/>
</dbReference>
<gene>
    <name evidence="18" type="ORF">QQX10_06150</name>
</gene>
<keyword evidence="15" id="KW-0472">Membrane</keyword>
<feature type="region of interest" description="Disordered" evidence="14">
    <location>
        <begin position="1"/>
        <end position="85"/>
    </location>
</feature>
<evidence type="ECO:0000256" key="11">
    <source>
        <dbReference type="ARBA" id="ARBA00023316"/>
    </source>
</evidence>
<dbReference type="InterPro" id="IPR001460">
    <property type="entry name" value="PCN-bd_Tpept"/>
</dbReference>
<dbReference type="GO" id="GO:0006508">
    <property type="term" value="P:proteolysis"/>
    <property type="evidence" value="ECO:0007669"/>
    <property type="project" value="UniProtKB-KW"/>
</dbReference>
<keyword evidence="8" id="KW-0133">Cell shape</keyword>
<dbReference type="GO" id="GO:0008658">
    <property type="term" value="F:penicillin binding"/>
    <property type="evidence" value="ECO:0007669"/>
    <property type="project" value="InterPro"/>
</dbReference>
<dbReference type="InterPro" id="IPR023346">
    <property type="entry name" value="Lysozyme-like_dom_sf"/>
</dbReference>
<evidence type="ECO:0000256" key="14">
    <source>
        <dbReference type="SAM" id="MobiDB-lite"/>
    </source>
</evidence>
<feature type="domain" description="Penicillin-binding protein transpeptidase" evidence="16">
    <location>
        <begin position="407"/>
        <end position="653"/>
    </location>
</feature>
<evidence type="ECO:0000259" key="17">
    <source>
        <dbReference type="Pfam" id="PF00912"/>
    </source>
</evidence>
<keyword evidence="19" id="KW-1185">Reference proteome</keyword>
<dbReference type="GO" id="GO:0008360">
    <property type="term" value="P:regulation of cell shape"/>
    <property type="evidence" value="ECO:0007669"/>
    <property type="project" value="UniProtKB-KW"/>
</dbReference>
<dbReference type="Proteomes" id="UP001172737">
    <property type="component" value="Unassembled WGS sequence"/>
</dbReference>
<dbReference type="GO" id="GO:0071555">
    <property type="term" value="P:cell wall organization"/>
    <property type="evidence" value="ECO:0007669"/>
    <property type="project" value="UniProtKB-KW"/>
</dbReference>
<dbReference type="Gene3D" id="1.10.3810.10">
    <property type="entry name" value="Biosynthetic peptidoglycan transglycosylase-like"/>
    <property type="match status" value="1"/>
</dbReference>
<evidence type="ECO:0000256" key="4">
    <source>
        <dbReference type="ARBA" id="ARBA00022670"/>
    </source>
</evidence>
<dbReference type="GO" id="GO:0009002">
    <property type="term" value="F:serine-type D-Ala-D-Ala carboxypeptidase activity"/>
    <property type="evidence" value="ECO:0007669"/>
    <property type="project" value="UniProtKB-EC"/>
</dbReference>
<comment type="similarity">
    <text evidence="2">In the N-terminal section; belongs to the glycosyltransferase 51 family.</text>
</comment>
<evidence type="ECO:0000256" key="1">
    <source>
        <dbReference type="ARBA" id="ARBA00007090"/>
    </source>
</evidence>
<dbReference type="FunFam" id="1.10.3810.10:FF:000001">
    <property type="entry name" value="Penicillin-binding protein 1A"/>
    <property type="match status" value="1"/>
</dbReference>
<dbReference type="AlphaFoldDB" id="A0AAW7M969"/>
<evidence type="ECO:0000256" key="10">
    <source>
        <dbReference type="ARBA" id="ARBA00023268"/>
    </source>
</evidence>
<evidence type="ECO:0000256" key="5">
    <source>
        <dbReference type="ARBA" id="ARBA00022676"/>
    </source>
</evidence>
<evidence type="ECO:0000259" key="16">
    <source>
        <dbReference type="Pfam" id="PF00905"/>
    </source>
</evidence>
<dbReference type="PANTHER" id="PTHR32282:SF34">
    <property type="entry name" value="PENICILLIN-BINDING PROTEIN 1A"/>
    <property type="match status" value="1"/>
</dbReference>
<comment type="catalytic activity">
    <reaction evidence="12">
        <text>Preferential cleavage: (Ac)2-L-Lys-D-Ala-|-D-Ala. Also transpeptidation of peptidyl-alanyl moieties that are N-acyl substituents of D-alanine.</text>
        <dbReference type="EC" id="3.4.16.4"/>
    </reaction>
</comment>
<dbReference type="InterPro" id="IPR036950">
    <property type="entry name" value="PBP_transglycosylase"/>
</dbReference>
<feature type="compositionally biased region" description="Low complexity" evidence="14">
    <location>
        <begin position="724"/>
        <end position="742"/>
    </location>
</feature>
<proteinExistence type="inferred from homology"/>
<dbReference type="RefSeq" id="WP_301119082.1">
    <property type="nucleotide sequence ID" value="NZ_JAUHPX010000003.1"/>
</dbReference>
<keyword evidence="10" id="KW-0511">Multifunctional enzyme</keyword>
<keyword evidence="4" id="KW-0645">Protease</keyword>
<keyword evidence="6 18" id="KW-0808">Transferase</keyword>
<feature type="compositionally biased region" description="Gly residues" evidence="14">
    <location>
        <begin position="59"/>
        <end position="74"/>
    </location>
</feature>
<keyword evidence="11" id="KW-0961">Cell wall biogenesis/degradation</keyword>
<evidence type="ECO:0000256" key="13">
    <source>
        <dbReference type="ARBA" id="ARBA00049902"/>
    </source>
</evidence>
<dbReference type="InterPro" id="IPR050396">
    <property type="entry name" value="Glycosyltr_51/Transpeptidase"/>
</dbReference>
<feature type="domain" description="Glycosyl transferase family 51" evidence="17">
    <location>
        <begin position="143"/>
        <end position="314"/>
    </location>
</feature>
<keyword evidence="3" id="KW-0121">Carboxypeptidase</keyword>
<evidence type="ECO:0000256" key="8">
    <source>
        <dbReference type="ARBA" id="ARBA00022960"/>
    </source>
</evidence>
<dbReference type="EC" id="2.4.-.-" evidence="18"/>
<evidence type="ECO:0000256" key="12">
    <source>
        <dbReference type="ARBA" id="ARBA00034000"/>
    </source>
</evidence>
<evidence type="ECO:0000313" key="18">
    <source>
        <dbReference type="EMBL" id="MDN4487747.1"/>
    </source>
</evidence>
<keyword evidence="9" id="KW-0573">Peptidoglycan synthesis</keyword>
<keyword evidence="5 18" id="KW-0328">Glycosyltransferase</keyword>
<evidence type="ECO:0000313" key="19">
    <source>
        <dbReference type="Proteomes" id="UP001172737"/>
    </source>
</evidence>
<dbReference type="PANTHER" id="PTHR32282">
    <property type="entry name" value="BINDING PROTEIN TRANSPEPTIDASE, PUTATIVE-RELATED"/>
    <property type="match status" value="1"/>
</dbReference>
<dbReference type="GO" id="GO:0030288">
    <property type="term" value="C:outer membrane-bounded periplasmic space"/>
    <property type="evidence" value="ECO:0007669"/>
    <property type="project" value="TreeGrafter"/>
</dbReference>
<dbReference type="Pfam" id="PF00912">
    <property type="entry name" value="Transgly"/>
    <property type="match status" value="1"/>
</dbReference>
<dbReference type="InterPro" id="IPR012338">
    <property type="entry name" value="Beta-lactam/transpept-like"/>
</dbReference>
<dbReference type="GO" id="GO:0009252">
    <property type="term" value="P:peptidoglycan biosynthetic process"/>
    <property type="evidence" value="ECO:0007669"/>
    <property type="project" value="UniProtKB-KW"/>
</dbReference>
<dbReference type="GO" id="GO:0008955">
    <property type="term" value="F:peptidoglycan glycosyltransferase activity"/>
    <property type="evidence" value="ECO:0007669"/>
    <property type="project" value="UniProtKB-EC"/>
</dbReference>
<evidence type="ECO:0000256" key="7">
    <source>
        <dbReference type="ARBA" id="ARBA00022801"/>
    </source>
</evidence>
<keyword evidence="7" id="KW-0378">Hydrolase</keyword>
<evidence type="ECO:0000256" key="9">
    <source>
        <dbReference type="ARBA" id="ARBA00022984"/>
    </source>
</evidence>
<feature type="compositionally biased region" description="Gly residues" evidence="14">
    <location>
        <begin position="761"/>
        <end position="775"/>
    </location>
</feature>
<dbReference type="Pfam" id="PF00905">
    <property type="entry name" value="Transpeptidase"/>
    <property type="match status" value="1"/>
</dbReference>
<accession>A0AAW7M969</accession>
<feature type="transmembrane region" description="Helical" evidence="15">
    <location>
        <begin position="92"/>
        <end position="115"/>
    </location>
</feature>
<dbReference type="SUPFAM" id="SSF56601">
    <property type="entry name" value="beta-lactamase/transpeptidase-like"/>
    <property type="match status" value="1"/>
</dbReference>
<feature type="compositionally biased region" description="Pro residues" evidence="14">
    <location>
        <begin position="713"/>
        <end position="723"/>
    </location>
</feature>
<feature type="compositionally biased region" description="Low complexity" evidence="14">
    <location>
        <begin position="13"/>
        <end position="37"/>
    </location>
</feature>
<dbReference type="SUPFAM" id="SSF53955">
    <property type="entry name" value="Lysozyme-like"/>
    <property type="match status" value="1"/>
</dbReference>
<feature type="region of interest" description="Disordered" evidence="14">
    <location>
        <begin position="703"/>
        <end position="785"/>
    </location>
</feature>
<dbReference type="Gene3D" id="3.40.710.10">
    <property type="entry name" value="DD-peptidase/beta-lactamase superfamily"/>
    <property type="match status" value="1"/>
</dbReference>
<evidence type="ECO:0000256" key="6">
    <source>
        <dbReference type="ARBA" id="ARBA00022679"/>
    </source>
</evidence>
<reference evidence="18" key="1">
    <citation type="submission" date="2023-06" db="EMBL/GenBank/DDBJ databases">
        <title>Sysu t00039.</title>
        <authorList>
            <person name="Gao L."/>
            <person name="Fang B.-Z."/>
            <person name="Li W.-J."/>
        </authorList>
    </citation>
    <scope>NUCLEOTIDE SEQUENCE</scope>
    <source>
        <strain evidence="18">SYSU T00039</strain>
    </source>
</reference>
<protein>
    <submittedName>
        <fullName evidence="18">Transglycosylase domain-containing protein</fullName>
        <ecNumber evidence="18">2.4.-.-</ecNumber>
    </submittedName>
</protein>
<organism evidence="18 19">
    <name type="scientific">Demequina lignilytica</name>
    <dbReference type="NCBI Taxonomy" id="3051663"/>
    <lineage>
        <taxon>Bacteria</taxon>
        <taxon>Bacillati</taxon>
        <taxon>Actinomycetota</taxon>
        <taxon>Actinomycetes</taxon>
        <taxon>Micrococcales</taxon>
        <taxon>Demequinaceae</taxon>
        <taxon>Demequina</taxon>
    </lineage>
</organism>
<evidence type="ECO:0000256" key="3">
    <source>
        <dbReference type="ARBA" id="ARBA00022645"/>
    </source>
</evidence>
<comment type="caution">
    <text evidence="18">The sequence shown here is derived from an EMBL/GenBank/DDBJ whole genome shotgun (WGS) entry which is preliminary data.</text>
</comment>
<name>A0AAW7M969_9MICO</name>